<sequence>MKKSLPLQRILLLLFLILLYPAKNTAQSLSFSAKASPNLLFDFNTVQKYLVGITQMNVCELNIEAVGTQWDLYVGATTAVPGEWDVTTFYSSNGTVPTTDMVELRFRNVAQTAQIPGFFTLQDILSPTYIIGSAIAPDIAINCPDAGTNTPGSFITNPQCYRFNVDMKITPGLGNRAGLYTLRIDYVLVQDL</sequence>
<reference evidence="1 2" key="1">
    <citation type="submission" date="2017-05" db="EMBL/GenBank/DDBJ databases">
        <authorList>
            <person name="Varghese N."/>
            <person name="Submissions S."/>
        </authorList>
    </citation>
    <scope>NUCLEOTIDE SEQUENCE [LARGE SCALE GENOMIC DNA]</scope>
    <source>
        <strain evidence="1 2">DSM 27040</strain>
    </source>
</reference>
<proteinExistence type="predicted"/>
<dbReference type="OrthoDB" id="1117514at2"/>
<gene>
    <name evidence="1" type="ORF">SAMN06265379_104244</name>
</gene>
<dbReference type="AlphaFoldDB" id="A0A521D524"/>
<accession>A0A521D524</accession>
<dbReference type="EMBL" id="FXTB01000004">
    <property type="protein sequence ID" value="SMO66784.1"/>
    <property type="molecule type" value="Genomic_DNA"/>
</dbReference>
<dbReference type="RefSeq" id="WP_142533385.1">
    <property type="nucleotide sequence ID" value="NZ_FXTB01000004.1"/>
</dbReference>
<evidence type="ECO:0000313" key="2">
    <source>
        <dbReference type="Proteomes" id="UP000319040"/>
    </source>
</evidence>
<keyword evidence="2" id="KW-1185">Reference proteome</keyword>
<organism evidence="1 2">
    <name type="scientific">Saccharicrinis carchari</name>
    <dbReference type="NCBI Taxonomy" id="1168039"/>
    <lineage>
        <taxon>Bacteria</taxon>
        <taxon>Pseudomonadati</taxon>
        <taxon>Bacteroidota</taxon>
        <taxon>Bacteroidia</taxon>
        <taxon>Marinilabiliales</taxon>
        <taxon>Marinilabiliaceae</taxon>
        <taxon>Saccharicrinis</taxon>
    </lineage>
</organism>
<dbReference type="Proteomes" id="UP000319040">
    <property type="component" value="Unassembled WGS sequence"/>
</dbReference>
<name>A0A521D524_SACCC</name>
<protein>
    <submittedName>
        <fullName evidence="1">Uncharacterized protein</fullName>
    </submittedName>
</protein>
<evidence type="ECO:0000313" key="1">
    <source>
        <dbReference type="EMBL" id="SMO66784.1"/>
    </source>
</evidence>